<evidence type="ECO:0000313" key="4">
    <source>
        <dbReference type="EMBL" id="BDG09400.1"/>
    </source>
</evidence>
<dbReference type="InterPro" id="IPR001303">
    <property type="entry name" value="Aldolase_II/adducin_N"/>
</dbReference>
<keyword evidence="2" id="KW-0456">Lyase</keyword>
<dbReference type="RefSeq" id="WP_248341545.1">
    <property type="nucleotide sequence ID" value="NZ_AP025592.1"/>
</dbReference>
<proteinExistence type="predicted"/>
<organism evidence="4 5">
    <name type="scientific">Anaeromyxobacter paludicola</name>
    <dbReference type="NCBI Taxonomy" id="2918171"/>
    <lineage>
        <taxon>Bacteria</taxon>
        <taxon>Pseudomonadati</taxon>
        <taxon>Myxococcota</taxon>
        <taxon>Myxococcia</taxon>
        <taxon>Myxococcales</taxon>
        <taxon>Cystobacterineae</taxon>
        <taxon>Anaeromyxobacteraceae</taxon>
        <taxon>Anaeromyxobacter</taxon>
    </lineage>
</organism>
<dbReference type="SMART" id="SM01007">
    <property type="entry name" value="Aldolase_II"/>
    <property type="match status" value="1"/>
</dbReference>
<dbReference type="InterPro" id="IPR050197">
    <property type="entry name" value="Aldolase_class_II_sugar_metab"/>
</dbReference>
<gene>
    <name evidence="4" type="ORF">AMPC_25130</name>
</gene>
<name>A0ABM7XC07_9BACT</name>
<protein>
    <submittedName>
        <fullName evidence="4">Aldolase</fullName>
    </submittedName>
</protein>
<dbReference type="SUPFAM" id="SSF53639">
    <property type="entry name" value="AraD/HMP-PK domain-like"/>
    <property type="match status" value="1"/>
</dbReference>
<dbReference type="EMBL" id="AP025592">
    <property type="protein sequence ID" value="BDG09400.1"/>
    <property type="molecule type" value="Genomic_DNA"/>
</dbReference>
<feature type="domain" description="Class II aldolase/adducin N-terminal" evidence="3">
    <location>
        <begin position="11"/>
        <end position="187"/>
    </location>
</feature>
<evidence type="ECO:0000256" key="2">
    <source>
        <dbReference type="ARBA" id="ARBA00023239"/>
    </source>
</evidence>
<keyword evidence="1" id="KW-0479">Metal-binding</keyword>
<dbReference type="Pfam" id="PF00596">
    <property type="entry name" value="Aldolase_II"/>
    <property type="match status" value="1"/>
</dbReference>
<dbReference type="PANTHER" id="PTHR22789">
    <property type="entry name" value="FUCULOSE PHOSPHATE ALDOLASE"/>
    <property type="match status" value="1"/>
</dbReference>
<evidence type="ECO:0000313" key="5">
    <source>
        <dbReference type="Proteomes" id="UP001162734"/>
    </source>
</evidence>
<keyword evidence="5" id="KW-1185">Reference proteome</keyword>
<dbReference type="PANTHER" id="PTHR22789:SF0">
    <property type="entry name" value="3-OXO-TETRONATE 4-PHOSPHATE DECARBOXYLASE-RELATED"/>
    <property type="match status" value="1"/>
</dbReference>
<dbReference type="Gene3D" id="3.40.225.10">
    <property type="entry name" value="Class II aldolase/adducin N-terminal domain"/>
    <property type="match status" value="1"/>
</dbReference>
<evidence type="ECO:0000259" key="3">
    <source>
        <dbReference type="SMART" id="SM01007"/>
    </source>
</evidence>
<dbReference type="Proteomes" id="UP001162734">
    <property type="component" value="Chromosome"/>
</dbReference>
<dbReference type="InterPro" id="IPR036409">
    <property type="entry name" value="Aldolase_II/adducin_N_sf"/>
</dbReference>
<evidence type="ECO:0000256" key="1">
    <source>
        <dbReference type="ARBA" id="ARBA00022723"/>
    </source>
</evidence>
<reference evidence="5" key="1">
    <citation type="journal article" date="2022" name="Int. J. Syst. Evol. Microbiol.">
        <title>Anaeromyxobacter oryzae sp. nov., Anaeromyxobacter diazotrophicus sp. nov. and Anaeromyxobacter paludicola sp. nov., isolated from paddy soils.</title>
        <authorList>
            <person name="Itoh H."/>
            <person name="Xu Z."/>
            <person name="Mise K."/>
            <person name="Masuda Y."/>
            <person name="Ushijima N."/>
            <person name="Hayakawa C."/>
            <person name="Shiratori Y."/>
            <person name="Senoo K."/>
        </authorList>
    </citation>
    <scope>NUCLEOTIDE SEQUENCE [LARGE SCALE GENOMIC DNA]</scope>
    <source>
        <strain evidence="5">Red630</strain>
    </source>
</reference>
<sequence length="225" mass="23635">MARPSEAQLRRALVAVCQRLHARDLIGAGEGNVSCRLARGRLLVTPSGVEKASLRPADLLVVTEAGEKVRGRGRPTSELPMHLAVYAARPEVEAVVHAHPLTAVALTVAGAPPPDDLLPEAAVVLGKIALAPFATPGTAEVPASLAPFLGRHDVLLLERHGALALGRTLGEACDRLETLERVARVAFLARQLGRCEPLPPAAVEKVLAAAHEAGLTGRQGRAPRR</sequence>
<accession>A0ABM7XC07</accession>